<dbReference type="Proteomes" id="UP001410795">
    <property type="component" value="Unassembled WGS sequence"/>
</dbReference>
<evidence type="ECO:0000313" key="2">
    <source>
        <dbReference type="Proteomes" id="UP001410795"/>
    </source>
</evidence>
<organism evidence="1 2">
    <name type="scientific">Microbacterium marinilacus</name>
    <dbReference type="NCBI Taxonomy" id="415209"/>
    <lineage>
        <taxon>Bacteria</taxon>
        <taxon>Bacillati</taxon>
        <taxon>Actinomycetota</taxon>
        <taxon>Actinomycetes</taxon>
        <taxon>Micrococcales</taxon>
        <taxon>Microbacteriaceae</taxon>
        <taxon>Microbacterium</taxon>
    </lineage>
</organism>
<reference evidence="2" key="1">
    <citation type="journal article" date="2019" name="Int. J. Syst. Evol. Microbiol.">
        <title>The Global Catalogue of Microorganisms (GCM) 10K type strain sequencing project: providing services to taxonomists for standard genome sequencing and annotation.</title>
        <authorList>
            <consortium name="The Broad Institute Genomics Platform"/>
            <consortium name="The Broad Institute Genome Sequencing Center for Infectious Disease"/>
            <person name="Wu L."/>
            <person name="Ma J."/>
        </authorList>
    </citation>
    <scope>NUCLEOTIDE SEQUENCE [LARGE SCALE GENOMIC DNA]</scope>
    <source>
        <strain evidence="2">JCM 16546</strain>
    </source>
</reference>
<accession>A0ABP7BLE8</accession>
<dbReference type="EMBL" id="BAAAYV010000012">
    <property type="protein sequence ID" value="GAA3663397.1"/>
    <property type="molecule type" value="Genomic_DNA"/>
</dbReference>
<proteinExistence type="predicted"/>
<name>A0ABP7BLE8_9MICO</name>
<keyword evidence="2" id="KW-1185">Reference proteome</keyword>
<evidence type="ECO:0000313" key="1">
    <source>
        <dbReference type="EMBL" id="GAA3663397.1"/>
    </source>
</evidence>
<protein>
    <recommendedName>
        <fullName evidence="3">AbiTii domain-containing protein</fullName>
    </recommendedName>
</protein>
<gene>
    <name evidence="1" type="ORF">GCM10022202_26460</name>
</gene>
<comment type="caution">
    <text evidence="1">The sequence shown here is derived from an EMBL/GenBank/DDBJ whole genome shotgun (WGS) entry which is preliminary data.</text>
</comment>
<evidence type="ECO:0008006" key="3">
    <source>
        <dbReference type="Google" id="ProtNLM"/>
    </source>
</evidence>
<sequence length="207" mass="23396">MYPENDAEIGQRLSEWLLLHTLEDLRVRSAADTDVYTRLGISALLRKLLVEKHALVDSARARLRIPAPTFEYTPFDEPEFRPFEPAPDGSFKLILALARDDFTEPTVRSQKDGFLAATCGYHYGEPVTVRDTIRYFANTHGGVHAGEPRSDFERTVQRMSVSLDIAAEGWMKILPRLATITMRALEPVADRLRASPSRPSFPTIRPE</sequence>